<dbReference type="EMBL" id="CP159373">
    <property type="protein sequence ID" value="XCN74562.1"/>
    <property type="molecule type" value="Genomic_DNA"/>
</dbReference>
<reference evidence="4" key="2">
    <citation type="submission" date="2024-06" db="EMBL/GenBank/DDBJ databases">
        <authorList>
            <person name="Plum-Jensen L.E."/>
            <person name="Schramm A."/>
            <person name="Marshall I.P.G."/>
        </authorList>
    </citation>
    <scope>NUCLEOTIDE SEQUENCE</scope>
    <source>
        <strain evidence="4">Rat1</strain>
    </source>
</reference>
<dbReference type="KEGG" id="eaj:Q3M24_07410"/>
<dbReference type="PANTHER" id="PTHR43656:SF2">
    <property type="entry name" value="BINDING OXIDOREDUCTASE, PUTATIVE (AFU_ORTHOLOGUE AFUA_2G08260)-RELATED"/>
    <property type="match status" value="1"/>
</dbReference>
<dbReference type="SUPFAM" id="SSF51395">
    <property type="entry name" value="FMN-linked oxidoreductases"/>
    <property type="match status" value="1"/>
</dbReference>
<reference evidence="4" key="1">
    <citation type="journal article" date="2024" name="Syst. Appl. Microbiol.">
        <title>First single-strain enrichments of Electrothrix cable bacteria, description of E. aestuarii sp. nov. and E. rattekaaiensis sp. nov., and proposal of a cable bacteria taxonomy following the rules of the SeqCode.</title>
        <authorList>
            <person name="Plum-Jensen L.E."/>
            <person name="Schramm A."/>
            <person name="Marshall I.P.G."/>
        </authorList>
    </citation>
    <scope>NUCLEOTIDE SEQUENCE</scope>
    <source>
        <strain evidence="4">Rat1</strain>
    </source>
</reference>
<dbReference type="GO" id="GO:0010181">
    <property type="term" value="F:FMN binding"/>
    <property type="evidence" value="ECO:0007669"/>
    <property type="project" value="InterPro"/>
</dbReference>
<evidence type="ECO:0000313" key="4">
    <source>
        <dbReference type="EMBL" id="XCN74562.1"/>
    </source>
</evidence>
<feature type="domain" description="NADH:flavin oxidoreductase/NADH oxidase N-terminal" evidence="3">
    <location>
        <begin position="4"/>
        <end position="333"/>
    </location>
</feature>
<keyword evidence="2" id="KW-0560">Oxidoreductase</keyword>
<sequence>MKTLFEETIINGMRLRNRMVRSATWEGMCEQNGCPTEKLTEFYRQLALGGIGLIVTGYTFVDPSGKQLPGKMGIHTDDFAGAYTKMIHAVHDAGGKIVVQLVHAGGQTDSANAGRQPLAPSAVKVDQFPEIPAELTTEDISMLIDAFGKGAQRAKDWGFDGVQLHGAHGYLINQFLSPLTNRRTDEYGGTIENRCRFALDVFRKVRETVGNDFPVLIKLNGSDNLEGGLSEDDAIYVAQQLSELGIDAIEVSAGTPASGDESAVRTKINKPEKEAYNLKPAVRIKNSVSCPVMVVGGIRSYEVAEKTVTEQGMDYISMARPLIREPDLANRWQGGDRSPAQCISCNGCFMPGIKEGGIYCIADKKKKGHDA</sequence>
<dbReference type="GO" id="GO:0016491">
    <property type="term" value="F:oxidoreductase activity"/>
    <property type="evidence" value="ECO:0007669"/>
    <property type="project" value="UniProtKB-KW"/>
</dbReference>
<keyword evidence="1" id="KW-0285">Flavoprotein</keyword>
<dbReference type="InterPro" id="IPR013785">
    <property type="entry name" value="Aldolase_TIM"/>
</dbReference>
<dbReference type="Pfam" id="PF00724">
    <property type="entry name" value="Oxidored_FMN"/>
    <property type="match status" value="1"/>
</dbReference>
<dbReference type="InterPro" id="IPR001155">
    <property type="entry name" value="OxRdtase_FMN_N"/>
</dbReference>
<evidence type="ECO:0000259" key="3">
    <source>
        <dbReference type="Pfam" id="PF00724"/>
    </source>
</evidence>
<organism evidence="4">
    <name type="scientific">Candidatus Electrothrix aestuarii</name>
    <dbReference type="NCBI Taxonomy" id="3062594"/>
    <lineage>
        <taxon>Bacteria</taxon>
        <taxon>Pseudomonadati</taxon>
        <taxon>Thermodesulfobacteriota</taxon>
        <taxon>Desulfobulbia</taxon>
        <taxon>Desulfobulbales</taxon>
        <taxon>Desulfobulbaceae</taxon>
        <taxon>Candidatus Electrothrix</taxon>
    </lineage>
</organism>
<dbReference type="InterPro" id="IPR051799">
    <property type="entry name" value="NADH_flavin_oxidoreductase"/>
</dbReference>
<protein>
    <submittedName>
        <fullName evidence="4">NADH:flavin oxidoreductase</fullName>
    </submittedName>
</protein>
<dbReference type="AlphaFoldDB" id="A0AAU8M0B4"/>
<name>A0AAU8M0B4_9BACT</name>
<dbReference type="CDD" id="cd02803">
    <property type="entry name" value="OYE_like_FMN_family"/>
    <property type="match status" value="1"/>
</dbReference>
<gene>
    <name evidence="4" type="ORF">Q3M24_07410</name>
</gene>
<dbReference type="PANTHER" id="PTHR43656">
    <property type="entry name" value="BINDING OXIDOREDUCTASE, PUTATIVE (AFU_ORTHOLOGUE AFUA_2G08260)-RELATED"/>
    <property type="match status" value="1"/>
</dbReference>
<evidence type="ECO:0000256" key="1">
    <source>
        <dbReference type="ARBA" id="ARBA00022630"/>
    </source>
</evidence>
<accession>A0AAU8M0B4</accession>
<proteinExistence type="predicted"/>
<dbReference type="Gene3D" id="3.20.20.70">
    <property type="entry name" value="Aldolase class I"/>
    <property type="match status" value="1"/>
</dbReference>
<evidence type="ECO:0000256" key="2">
    <source>
        <dbReference type="ARBA" id="ARBA00023002"/>
    </source>
</evidence>